<dbReference type="EMBL" id="CM017322">
    <property type="protein sequence ID" value="KAE8008533.1"/>
    <property type="molecule type" value="Genomic_DNA"/>
</dbReference>
<evidence type="ECO:0000256" key="2">
    <source>
        <dbReference type="ARBA" id="ARBA00022577"/>
    </source>
</evidence>
<sequence>MAISSFSSRALFGGFAFFTLVLAIISLAWIEAKTPQPYFAGKFFFPPTQPACESSSESWHGRCVHQEHCDKQCRLTEKKDYGACHGLLHSKCYCYRCGKCQVHD</sequence>
<dbReference type="Proteomes" id="UP000327013">
    <property type="component" value="Chromosome 2"/>
</dbReference>
<dbReference type="GO" id="GO:0031640">
    <property type="term" value="P:killing of cells of another organism"/>
    <property type="evidence" value="ECO:0007669"/>
    <property type="project" value="UniProtKB-KW"/>
</dbReference>
<accession>A0A5N6QQW1</accession>
<dbReference type="SUPFAM" id="SSF57095">
    <property type="entry name" value="Scorpion toxin-like"/>
    <property type="match status" value="1"/>
</dbReference>
<dbReference type="InterPro" id="IPR036574">
    <property type="entry name" value="Scorpion_toxin-like_sf"/>
</dbReference>
<keyword evidence="4" id="KW-0812">Transmembrane</keyword>
<dbReference type="GO" id="GO:0050832">
    <property type="term" value="P:defense response to fungus"/>
    <property type="evidence" value="ECO:0007669"/>
    <property type="project" value="UniProtKB-KW"/>
</dbReference>
<organism evidence="6 7">
    <name type="scientific">Carpinus fangiana</name>
    <dbReference type="NCBI Taxonomy" id="176857"/>
    <lineage>
        <taxon>Eukaryota</taxon>
        <taxon>Viridiplantae</taxon>
        <taxon>Streptophyta</taxon>
        <taxon>Embryophyta</taxon>
        <taxon>Tracheophyta</taxon>
        <taxon>Spermatophyta</taxon>
        <taxon>Magnoliopsida</taxon>
        <taxon>eudicotyledons</taxon>
        <taxon>Gunneridae</taxon>
        <taxon>Pentapetalae</taxon>
        <taxon>rosids</taxon>
        <taxon>fabids</taxon>
        <taxon>Fagales</taxon>
        <taxon>Betulaceae</taxon>
        <taxon>Carpinus</taxon>
    </lineage>
</organism>
<keyword evidence="3" id="KW-1015">Disulfide bond</keyword>
<evidence type="ECO:0000256" key="4">
    <source>
        <dbReference type="SAM" id="Phobius"/>
    </source>
</evidence>
<keyword evidence="4" id="KW-0472">Membrane</keyword>
<keyword evidence="7" id="KW-1185">Reference proteome</keyword>
<evidence type="ECO:0000256" key="1">
    <source>
        <dbReference type="ARBA" id="ARBA00022529"/>
    </source>
</evidence>
<dbReference type="Pfam" id="PF00304">
    <property type="entry name" value="Gamma-thionin"/>
    <property type="match status" value="1"/>
</dbReference>
<evidence type="ECO:0000313" key="7">
    <source>
        <dbReference type="Proteomes" id="UP000327013"/>
    </source>
</evidence>
<evidence type="ECO:0000259" key="5">
    <source>
        <dbReference type="SMART" id="SM00505"/>
    </source>
</evidence>
<proteinExistence type="predicted"/>
<evidence type="ECO:0000313" key="6">
    <source>
        <dbReference type="EMBL" id="KAE8008533.1"/>
    </source>
</evidence>
<gene>
    <name evidence="6" type="ORF">FH972_005036</name>
</gene>
<keyword evidence="2" id="KW-0295">Fungicide</keyword>
<dbReference type="InterPro" id="IPR003614">
    <property type="entry name" value="Knottins"/>
</dbReference>
<dbReference type="AlphaFoldDB" id="A0A5N6QQW1"/>
<reference evidence="6 7" key="1">
    <citation type="submission" date="2019-06" db="EMBL/GenBank/DDBJ databases">
        <title>A chromosomal-level reference genome of Carpinus fangiana (Coryloideae, Betulaceae).</title>
        <authorList>
            <person name="Yang X."/>
            <person name="Wang Z."/>
            <person name="Zhang L."/>
            <person name="Hao G."/>
            <person name="Liu J."/>
            <person name="Yang Y."/>
        </authorList>
    </citation>
    <scope>NUCLEOTIDE SEQUENCE [LARGE SCALE GENOMIC DNA]</scope>
    <source>
        <strain evidence="6">Cfa_2016G</strain>
        <tissue evidence="6">Leaf</tissue>
    </source>
</reference>
<dbReference type="PANTHER" id="PTHR33147">
    <property type="entry name" value="DEFENSIN-LIKE PROTEIN 1"/>
    <property type="match status" value="1"/>
</dbReference>
<protein>
    <recommendedName>
        <fullName evidence="5">Knottins-like domain-containing protein</fullName>
    </recommendedName>
</protein>
<feature type="domain" description="Knottins-like" evidence="5">
    <location>
        <begin position="51"/>
        <end position="97"/>
    </location>
</feature>
<name>A0A5N6QQW1_9ROSI</name>
<dbReference type="Gene3D" id="3.30.30.10">
    <property type="entry name" value="Knottin, scorpion toxin-like"/>
    <property type="match status" value="1"/>
</dbReference>
<dbReference type="PANTHER" id="PTHR33147:SF46">
    <property type="entry name" value="DEFENSIN-LIKE PROTEIN 19"/>
    <property type="match status" value="1"/>
</dbReference>
<keyword evidence="1" id="KW-0929">Antimicrobial</keyword>
<feature type="transmembrane region" description="Helical" evidence="4">
    <location>
        <begin position="12"/>
        <end position="30"/>
    </location>
</feature>
<keyword evidence="4" id="KW-1133">Transmembrane helix</keyword>
<evidence type="ECO:0000256" key="3">
    <source>
        <dbReference type="ARBA" id="ARBA00023157"/>
    </source>
</evidence>
<dbReference type="SMART" id="SM00505">
    <property type="entry name" value="Knot1"/>
    <property type="match status" value="1"/>
</dbReference>